<organism evidence="2 3">
    <name type="scientific">Rhizoctonia solani</name>
    <dbReference type="NCBI Taxonomy" id="456999"/>
    <lineage>
        <taxon>Eukaryota</taxon>
        <taxon>Fungi</taxon>
        <taxon>Dikarya</taxon>
        <taxon>Basidiomycota</taxon>
        <taxon>Agaricomycotina</taxon>
        <taxon>Agaricomycetes</taxon>
        <taxon>Cantharellales</taxon>
        <taxon>Ceratobasidiaceae</taxon>
        <taxon>Rhizoctonia</taxon>
    </lineage>
</organism>
<evidence type="ECO:0000313" key="2">
    <source>
        <dbReference type="EMBL" id="CUA69016.1"/>
    </source>
</evidence>
<dbReference type="Pfam" id="PF02423">
    <property type="entry name" value="OCD_Mu_crystall"/>
    <property type="match status" value="1"/>
</dbReference>
<dbReference type="InterPro" id="IPR036291">
    <property type="entry name" value="NAD(P)-bd_dom_sf"/>
</dbReference>
<protein>
    <recommendedName>
        <fullName evidence="4">Ornithine cyclodeaminase</fullName>
    </recommendedName>
</protein>
<comment type="similarity">
    <text evidence="1">Belongs to the ornithine cyclodeaminase/mu-crystallin family.</text>
</comment>
<proteinExistence type="inferred from homology"/>
<dbReference type="PIRSF" id="PIRSF001439">
    <property type="entry name" value="CryM"/>
    <property type="match status" value="1"/>
</dbReference>
<dbReference type="EMBL" id="CYGV01000646">
    <property type="protein sequence ID" value="CUA69016.1"/>
    <property type="molecule type" value="Genomic_DNA"/>
</dbReference>
<gene>
    <name evidence="2" type="ORF">RSOLAG22IIIB_08267</name>
</gene>
<dbReference type="AlphaFoldDB" id="A0A0K6FRZ8"/>
<evidence type="ECO:0000256" key="1">
    <source>
        <dbReference type="ARBA" id="ARBA00008903"/>
    </source>
</evidence>
<evidence type="ECO:0000313" key="3">
    <source>
        <dbReference type="Proteomes" id="UP000044841"/>
    </source>
</evidence>
<reference evidence="2 3" key="1">
    <citation type="submission" date="2015-07" db="EMBL/GenBank/DDBJ databases">
        <authorList>
            <person name="Noorani M."/>
        </authorList>
    </citation>
    <scope>NUCLEOTIDE SEQUENCE [LARGE SCALE GENOMIC DNA]</scope>
    <source>
        <strain evidence="2">BBA 69670</strain>
    </source>
</reference>
<sequence>MKSELLILSNDDVQHLVRTALKPEEVVKCMARVFEMVSGSEIGEGVTSEHDRVQQPPRLTTLSPEHATLYMPCRLPAPVSEVSSVHSAIKVVSVPRTGGEGGIPGTTLVLDETTGVARAVVNSRALTALRNAGGSVLATQLLGPKTPTHLVLFGAGLQIKQHARLFAQTYPTINHCTIINRSLNDRFKGLLAELTTEFPSLHLEGLVSGTQDIEPTVRGADIICTATSSTQPLFDSSWLKHGAHVNLIGSYTSKMREADVGLIKRAGRRIVVDEVKSCLVEAGELIEAVITEEELVEIGMLVRAGAMEAVERIRQAGNVTVFKSVGVGAQDVAIAALMVELAEKDGKVGTRVPYD</sequence>
<dbReference type="Gene3D" id="3.30.1780.10">
    <property type="entry name" value="ornithine cyclodeaminase, domain 1"/>
    <property type="match status" value="1"/>
</dbReference>
<dbReference type="Proteomes" id="UP000044841">
    <property type="component" value="Unassembled WGS sequence"/>
</dbReference>
<dbReference type="PANTHER" id="PTHR13812:SF19">
    <property type="entry name" value="KETIMINE REDUCTASE MU-CRYSTALLIN"/>
    <property type="match status" value="1"/>
</dbReference>
<dbReference type="PANTHER" id="PTHR13812">
    <property type="entry name" value="KETIMINE REDUCTASE MU-CRYSTALLIN"/>
    <property type="match status" value="1"/>
</dbReference>
<dbReference type="InterPro" id="IPR023401">
    <property type="entry name" value="ODC_N"/>
</dbReference>
<name>A0A0K6FRZ8_9AGAM</name>
<dbReference type="Gene3D" id="3.40.50.720">
    <property type="entry name" value="NAD(P)-binding Rossmann-like Domain"/>
    <property type="match status" value="1"/>
</dbReference>
<dbReference type="SUPFAM" id="SSF51735">
    <property type="entry name" value="NAD(P)-binding Rossmann-fold domains"/>
    <property type="match status" value="1"/>
</dbReference>
<keyword evidence="3" id="KW-1185">Reference proteome</keyword>
<accession>A0A0K6FRZ8</accession>
<evidence type="ECO:0008006" key="4">
    <source>
        <dbReference type="Google" id="ProtNLM"/>
    </source>
</evidence>
<dbReference type="GO" id="GO:0005737">
    <property type="term" value="C:cytoplasm"/>
    <property type="evidence" value="ECO:0007669"/>
    <property type="project" value="TreeGrafter"/>
</dbReference>
<dbReference type="InterPro" id="IPR003462">
    <property type="entry name" value="ODC_Mu_crystall"/>
</dbReference>